<proteinExistence type="predicted"/>
<accession>A0A5J5APH5</accession>
<keyword evidence="3" id="KW-1185">Reference proteome</keyword>
<protein>
    <submittedName>
        <fullName evidence="2">Uncharacterized protein</fullName>
    </submittedName>
</protein>
<dbReference type="OrthoDB" id="1934635at2759"/>
<dbReference type="PANTHER" id="PTHR35046">
    <property type="entry name" value="ZINC KNUCKLE (CCHC-TYPE) FAMILY PROTEIN"/>
    <property type="match status" value="1"/>
</dbReference>
<feature type="region of interest" description="Disordered" evidence="1">
    <location>
        <begin position="120"/>
        <end position="170"/>
    </location>
</feature>
<organism evidence="2 3">
    <name type="scientific">Nyssa sinensis</name>
    <dbReference type="NCBI Taxonomy" id="561372"/>
    <lineage>
        <taxon>Eukaryota</taxon>
        <taxon>Viridiplantae</taxon>
        <taxon>Streptophyta</taxon>
        <taxon>Embryophyta</taxon>
        <taxon>Tracheophyta</taxon>
        <taxon>Spermatophyta</taxon>
        <taxon>Magnoliopsida</taxon>
        <taxon>eudicotyledons</taxon>
        <taxon>Gunneridae</taxon>
        <taxon>Pentapetalae</taxon>
        <taxon>asterids</taxon>
        <taxon>Cornales</taxon>
        <taxon>Nyssaceae</taxon>
        <taxon>Nyssa</taxon>
    </lineage>
</organism>
<reference evidence="2 3" key="1">
    <citation type="submission" date="2019-09" db="EMBL/GenBank/DDBJ databases">
        <title>A chromosome-level genome assembly of the Chinese tupelo Nyssa sinensis.</title>
        <authorList>
            <person name="Yang X."/>
            <person name="Kang M."/>
            <person name="Yang Y."/>
            <person name="Xiong H."/>
            <person name="Wang M."/>
            <person name="Zhang Z."/>
            <person name="Wang Z."/>
            <person name="Wu H."/>
            <person name="Ma T."/>
            <person name="Liu J."/>
            <person name="Xi Z."/>
        </authorList>
    </citation>
    <scope>NUCLEOTIDE SEQUENCE [LARGE SCALE GENOMIC DNA]</scope>
    <source>
        <strain evidence="2">J267</strain>
        <tissue evidence="2">Leaf</tissue>
    </source>
</reference>
<evidence type="ECO:0000313" key="3">
    <source>
        <dbReference type="Proteomes" id="UP000325577"/>
    </source>
</evidence>
<dbReference type="Proteomes" id="UP000325577">
    <property type="component" value="Linkage Group LG19"/>
</dbReference>
<sequence>MTGGKVCRFVIHAGSNENVISEEAIKKLGLTTEHPCPYKLSWLKKGNEITLTPKREEVPKPAVGDRSFLLSKSQFIEATSNSGIVYMLIAKESIEDGEIREQVRGLIDEYEDVFPDELPAKLPPPKDVQHQIDLVPRSSLPNRPHYRMSPKEYKEAGQGALTQGPGQGES</sequence>
<evidence type="ECO:0000313" key="2">
    <source>
        <dbReference type="EMBL" id="KAA8532204.1"/>
    </source>
</evidence>
<dbReference type="PANTHER" id="PTHR35046:SF18">
    <property type="entry name" value="RNA-DIRECTED DNA POLYMERASE"/>
    <property type="match status" value="1"/>
</dbReference>
<evidence type="ECO:0000256" key="1">
    <source>
        <dbReference type="SAM" id="MobiDB-lite"/>
    </source>
</evidence>
<name>A0A5J5APH5_9ASTE</name>
<dbReference type="AlphaFoldDB" id="A0A5J5APH5"/>
<dbReference type="EMBL" id="CM018042">
    <property type="protein sequence ID" value="KAA8532204.1"/>
    <property type="molecule type" value="Genomic_DNA"/>
</dbReference>
<gene>
    <name evidence="2" type="ORF">F0562_032245</name>
</gene>